<sequence length="145" mass="16184">MKIVEFGKAAADAELLLLKKKSIRVSKQILLCCIGAVFGLFVLISLHAVLAALCCWLFHIGFLGSSLIILIFDILCAGIFFYLALQAKIGEEEIEAKVIRNHNLKQLRDSIALTTLITALTGPLGGYLRSFIWQFIKKKFRKKSE</sequence>
<comment type="caution">
    <text evidence="2">The sequence shown here is derived from an EMBL/GenBank/DDBJ whole genome shotgun (WGS) entry which is preliminary data.</text>
</comment>
<reference evidence="2 3" key="1">
    <citation type="submission" date="2018-05" db="EMBL/GenBank/DDBJ databases">
        <title>Reference genomes for bee gut microbiota database.</title>
        <authorList>
            <person name="Ellegaard K.M."/>
        </authorList>
    </citation>
    <scope>NUCLEOTIDE SEQUENCE [LARGE SCALE GENOMIC DNA]</scope>
    <source>
        <strain evidence="2 3">ESL0284</strain>
    </source>
</reference>
<keyword evidence="3" id="KW-1185">Reference proteome</keyword>
<evidence type="ECO:0000313" key="2">
    <source>
        <dbReference type="EMBL" id="PXZ00165.1"/>
    </source>
</evidence>
<name>A0A318MW84_9PROT</name>
<dbReference type="RefSeq" id="WP_110439088.1">
    <property type="nucleotide sequence ID" value="NZ_CP046393.1"/>
</dbReference>
<dbReference type="EMBL" id="QGLT01000003">
    <property type="protein sequence ID" value="PXZ00165.1"/>
    <property type="molecule type" value="Genomic_DNA"/>
</dbReference>
<gene>
    <name evidence="2" type="ORF">DK869_05880</name>
</gene>
<evidence type="ECO:0008006" key="4">
    <source>
        <dbReference type="Google" id="ProtNLM"/>
    </source>
</evidence>
<evidence type="ECO:0000313" key="3">
    <source>
        <dbReference type="Proteomes" id="UP000247565"/>
    </source>
</evidence>
<feature type="transmembrane region" description="Helical" evidence="1">
    <location>
        <begin position="29"/>
        <end position="59"/>
    </location>
</feature>
<dbReference type="OrthoDB" id="7274658at2"/>
<organism evidence="2 3">
    <name type="scientific">Commensalibacter melissae</name>
    <dbReference type="NCBI Taxonomy" id="2070537"/>
    <lineage>
        <taxon>Bacteria</taxon>
        <taxon>Pseudomonadati</taxon>
        <taxon>Pseudomonadota</taxon>
        <taxon>Alphaproteobacteria</taxon>
        <taxon>Acetobacterales</taxon>
        <taxon>Acetobacteraceae</taxon>
    </lineage>
</organism>
<keyword evidence="1" id="KW-1133">Transmembrane helix</keyword>
<dbReference type="Proteomes" id="UP000247565">
    <property type="component" value="Unassembled WGS sequence"/>
</dbReference>
<keyword evidence="1" id="KW-0812">Transmembrane</keyword>
<evidence type="ECO:0000256" key="1">
    <source>
        <dbReference type="SAM" id="Phobius"/>
    </source>
</evidence>
<feature type="transmembrane region" description="Helical" evidence="1">
    <location>
        <begin position="65"/>
        <end position="85"/>
    </location>
</feature>
<keyword evidence="1" id="KW-0472">Membrane</keyword>
<protein>
    <recommendedName>
        <fullName evidence="4">Phage holin family protein</fullName>
    </recommendedName>
</protein>
<proteinExistence type="predicted"/>
<dbReference type="AlphaFoldDB" id="A0A318MW84"/>
<accession>A0A318MW84</accession>